<dbReference type="AlphaFoldDB" id="A0A644Z1C7"/>
<proteinExistence type="predicted"/>
<organism evidence="1">
    <name type="scientific">bioreactor metagenome</name>
    <dbReference type="NCBI Taxonomy" id="1076179"/>
    <lineage>
        <taxon>unclassified sequences</taxon>
        <taxon>metagenomes</taxon>
        <taxon>ecological metagenomes</taxon>
    </lineage>
</organism>
<comment type="caution">
    <text evidence="1">The sequence shown here is derived from an EMBL/GenBank/DDBJ whole genome shotgun (WGS) entry which is preliminary data.</text>
</comment>
<name>A0A644Z1C7_9ZZZZ</name>
<protein>
    <submittedName>
        <fullName evidence="1">Uncharacterized protein</fullName>
    </submittedName>
</protein>
<accession>A0A644Z1C7</accession>
<evidence type="ECO:0000313" key="1">
    <source>
        <dbReference type="EMBL" id="MPM34417.1"/>
    </source>
</evidence>
<sequence length="725" mass="83339">MLRRGGHSHLPPAEFLAVGAQRHWSSQQFFALRRDRTWEDRILPAVIAAPDFRLRRMVRTGEFQRRKGRNDPIVELLSGPFADAGIIEFPRIEHLMVFGGIDDLELVIAGREFAVERQHGFRRRAFGPTDRLPVGRHDPQLRPDRGTEFVFQLSLPQRSDDFALSEQEFERGKFFLDPERHDLPRRHGVLAVAQREDQPVIARLRQIGDHILHLRRIGGEGQHLFRDPHRRGHAVAPRGVDRINDLARSRRHEFNLLFELAEIRSIGAQHMHRRGIPPHPQHGVAFHFGILAVFGQTGVAADFGQEPAAAEIEPDRLFRQSGEAERTPRNRQFPGPQPAVVDLHRHGRGILPRRIEIGLVVDRLQRPARHVAGKAVEMFPDLQIELERFAAPHLRFALRRPLVAFADGIERHIRQPRNEADIEIFFIARQPEIGRRQMPGAFGVRPIDHRHQPGALLPETFRQLAVDLQRPRCHRRNGQFRRRRHRRRLRLAPRQRGDFRRVQRPVVQPQFPRVRVVAPRFRIEPAVHVRPEMDLAQIVGRERHRLFGLFLQHAVDVDPDFLPVPAYRGGHRSIELDRLGGAEIILFPLGRIVGKADEQFRPGLGAEIDRQRKGSRIAHRQEVAHFHLGIGVFALFEAINHRAFIAQQALGRNIDAGYPVAPVTVGGEIAVKVDLRAFGGGDDLRTVEFHMERLSRRRGRKPERTGQCGSQEKQNLFHVGIFLWY</sequence>
<gene>
    <name evidence="1" type="ORF">SDC9_81000</name>
</gene>
<reference evidence="1" key="1">
    <citation type="submission" date="2019-08" db="EMBL/GenBank/DDBJ databases">
        <authorList>
            <person name="Kucharzyk K."/>
            <person name="Murdoch R.W."/>
            <person name="Higgins S."/>
            <person name="Loffler F."/>
        </authorList>
    </citation>
    <scope>NUCLEOTIDE SEQUENCE</scope>
</reference>
<dbReference type="EMBL" id="VSSQ01006966">
    <property type="protein sequence ID" value="MPM34417.1"/>
    <property type="molecule type" value="Genomic_DNA"/>
</dbReference>